<name>E8X1M4_GRATM</name>
<dbReference type="EMBL" id="CP002480">
    <property type="protein sequence ID" value="ADW67943.1"/>
    <property type="molecule type" value="Genomic_DNA"/>
</dbReference>
<dbReference type="eggNOG" id="COG4276">
    <property type="taxonomic scope" value="Bacteria"/>
</dbReference>
<dbReference type="AlphaFoldDB" id="E8X1M4"/>
<dbReference type="InterPro" id="IPR023393">
    <property type="entry name" value="START-like_dom_sf"/>
</dbReference>
<dbReference type="HOGENOM" id="CLU_112936_0_0_0"/>
<evidence type="ECO:0008006" key="3">
    <source>
        <dbReference type="Google" id="ProtNLM"/>
    </source>
</evidence>
<reference evidence="2" key="1">
    <citation type="submission" date="2011-01" db="EMBL/GenBank/DDBJ databases">
        <title>Complete sequence of chromosome of Acidobacterium sp. MP5ACTX9.</title>
        <authorList>
            <consortium name="US DOE Joint Genome Institute"/>
            <person name="Lucas S."/>
            <person name="Copeland A."/>
            <person name="Lapidus A."/>
            <person name="Cheng J.-F."/>
            <person name="Goodwin L."/>
            <person name="Pitluck S."/>
            <person name="Teshima H."/>
            <person name="Detter J.C."/>
            <person name="Han C."/>
            <person name="Tapia R."/>
            <person name="Land M."/>
            <person name="Hauser L."/>
            <person name="Kyrpides N."/>
            <person name="Ivanova N."/>
            <person name="Ovchinnikova G."/>
            <person name="Pagani I."/>
            <person name="Rawat S.R."/>
            <person name="Mannisto M."/>
            <person name="Haggblom M.M."/>
            <person name="Woyke T."/>
        </authorList>
    </citation>
    <scope>NUCLEOTIDE SEQUENCE [LARGE SCALE GENOMIC DNA]</scope>
    <source>
        <strain evidence="2">MP5ACTX9</strain>
    </source>
</reference>
<dbReference type="CDD" id="cd07820">
    <property type="entry name" value="SRPBCC_3"/>
    <property type="match status" value="1"/>
</dbReference>
<dbReference type="Proteomes" id="UP000000343">
    <property type="component" value="Chromosome"/>
</dbReference>
<dbReference type="KEGG" id="acm:AciX9_0875"/>
<keyword evidence="2" id="KW-1185">Reference proteome</keyword>
<sequence>MRIEAPVERCFDLARCVEVHLLGTERTGEEAVGGVVTGLIGAGEWVRWRAKHLGVRQELTSRITGFERPAYFQDTMEEGAFRFMQHDHFFRTLADGATEMRDRFCFSAPVPVVGWIVERVFLRGYMERFLLRRNEILKEVAEGDGWRAVLGDRTALG</sequence>
<evidence type="ECO:0000313" key="2">
    <source>
        <dbReference type="Proteomes" id="UP000000343"/>
    </source>
</evidence>
<proteinExistence type="predicted"/>
<dbReference type="Gene3D" id="3.30.530.20">
    <property type="match status" value="1"/>
</dbReference>
<protein>
    <recommendedName>
        <fullName evidence="3">Cyclase/dehydrase</fullName>
    </recommendedName>
</protein>
<accession>E8X1M4</accession>
<evidence type="ECO:0000313" key="1">
    <source>
        <dbReference type="EMBL" id="ADW67943.1"/>
    </source>
</evidence>
<dbReference type="RefSeq" id="WP_013579268.1">
    <property type="nucleotide sequence ID" value="NC_015064.1"/>
</dbReference>
<gene>
    <name evidence="1" type="ordered locus">AciX9_0875</name>
</gene>
<dbReference type="SUPFAM" id="SSF55961">
    <property type="entry name" value="Bet v1-like"/>
    <property type="match status" value="1"/>
</dbReference>
<organism evidence="2">
    <name type="scientific">Granulicella tundricola (strain ATCC BAA-1859 / DSM 23138 / MP5ACTX9)</name>
    <dbReference type="NCBI Taxonomy" id="1198114"/>
    <lineage>
        <taxon>Bacteria</taxon>
        <taxon>Pseudomonadati</taxon>
        <taxon>Acidobacteriota</taxon>
        <taxon>Terriglobia</taxon>
        <taxon>Terriglobales</taxon>
        <taxon>Acidobacteriaceae</taxon>
        <taxon>Granulicella</taxon>
    </lineage>
</organism>
<dbReference type="PaxDb" id="1198114-AciX9_0875"/>
<dbReference type="STRING" id="1198114.AciX9_0875"/>